<comment type="caution">
    <text evidence="1">The sequence shown here is derived from an EMBL/GenBank/DDBJ whole genome shotgun (WGS) entry which is preliminary data.</text>
</comment>
<evidence type="ECO:0000313" key="2">
    <source>
        <dbReference type="Proteomes" id="UP000295455"/>
    </source>
</evidence>
<dbReference type="AlphaFoldDB" id="A0A4R1RP70"/>
<proteinExistence type="predicted"/>
<gene>
    <name evidence="1" type="ORF">EV196_102598</name>
</gene>
<dbReference type="Proteomes" id="UP000295455">
    <property type="component" value="Unassembled WGS sequence"/>
</dbReference>
<dbReference type="EMBL" id="SLUP01000002">
    <property type="protein sequence ID" value="TCL68034.1"/>
    <property type="molecule type" value="Genomic_DNA"/>
</dbReference>
<sequence>MKNLLLFLISITLVNCSSKTEKKNISLIGMEFKEAKQVEKLFNYTKVSDTVFYENASDFEAKHGILHLNNVINNLIIFKSILYYVNNNRSFKILDTLIITKLDGSEFVTIGYCENKMNNNNFIALVDKTDSLEIQKINKIWLANVSSEKIELVNNMDNITCINEWFIDINKN</sequence>
<protein>
    <submittedName>
        <fullName evidence="1">Uncharacterized protein</fullName>
    </submittedName>
</protein>
<evidence type="ECO:0000313" key="1">
    <source>
        <dbReference type="EMBL" id="TCL68034.1"/>
    </source>
</evidence>
<organism evidence="1 2">
    <name type="scientific">Mariniflexile fucanivorans</name>
    <dbReference type="NCBI Taxonomy" id="264023"/>
    <lineage>
        <taxon>Bacteria</taxon>
        <taxon>Pseudomonadati</taxon>
        <taxon>Bacteroidota</taxon>
        <taxon>Flavobacteriia</taxon>
        <taxon>Flavobacteriales</taxon>
        <taxon>Flavobacteriaceae</taxon>
        <taxon>Mariniflexile</taxon>
    </lineage>
</organism>
<name>A0A4R1RP70_9FLAO</name>
<keyword evidence="2" id="KW-1185">Reference proteome</keyword>
<dbReference type="RefSeq" id="WP_132216397.1">
    <property type="nucleotide sequence ID" value="NZ_OX156936.1"/>
</dbReference>
<dbReference type="OrthoDB" id="1439479at2"/>
<accession>A0A4R1RP70</accession>
<reference evidence="1 2" key="1">
    <citation type="submission" date="2019-03" db="EMBL/GenBank/DDBJ databases">
        <title>Genomic Encyclopedia of Type Strains, Phase IV (KMG-IV): sequencing the most valuable type-strain genomes for metagenomic binning, comparative biology and taxonomic classification.</title>
        <authorList>
            <person name="Goeker M."/>
        </authorList>
    </citation>
    <scope>NUCLEOTIDE SEQUENCE [LARGE SCALE GENOMIC DNA]</scope>
    <source>
        <strain evidence="1 2">DSM 18792</strain>
    </source>
</reference>